<dbReference type="Proteomes" id="UP001652445">
    <property type="component" value="Unassembled WGS sequence"/>
</dbReference>
<gene>
    <name evidence="1" type="ORF">OB236_30455</name>
</gene>
<dbReference type="RefSeq" id="WP_262687276.1">
    <property type="nucleotide sequence ID" value="NZ_JAOQIO010000103.1"/>
</dbReference>
<reference evidence="1 2" key="1">
    <citation type="submission" date="2022-09" db="EMBL/GenBank/DDBJ databases">
        <authorList>
            <person name="Han X.L."/>
            <person name="Wang Q."/>
            <person name="Lu T."/>
        </authorList>
    </citation>
    <scope>NUCLEOTIDE SEQUENCE [LARGE SCALE GENOMIC DNA]</scope>
    <source>
        <strain evidence="1 2">WQ 127069</strain>
    </source>
</reference>
<dbReference type="CDD" id="cd00229">
    <property type="entry name" value="SGNH_hydrolase"/>
    <property type="match status" value="1"/>
</dbReference>
<dbReference type="InterPro" id="IPR036514">
    <property type="entry name" value="SGNH_hydro_sf"/>
</dbReference>
<proteinExistence type="predicted"/>
<keyword evidence="2" id="KW-1185">Reference proteome</keyword>
<accession>A0ABT2UP73</accession>
<dbReference type="Gene3D" id="3.40.50.1110">
    <property type="entry name" value="SGNH hydrolase"/>
    <property type="match status" value="1"/>
</dbReference>
<sequence length="207" mass="23435">MRSIFVIGDSISIQYGPYLKEQLEGDLGYDRKRGDAQAMIDLDQPLGANGGDSSMVLAYLESLEALGTKYDILLLNCGLHDIKTDLVTGSKQISLEQYRHNISEIVDKACKMSNSFVWIRTTDVIDPIHNARSRNFHRFHSDVLDYNAAADAIMRERGLSILDLYGFSRKFGETAFCDHVHYTDEVRKLQAAFITGYLHAKFAEQKF</sequence>
<keyword evidence="1" id="KW-0378">Hydrolase</keyword>
<dbReference type="GO" id="GO:0016787">
    <property type="term" value="F:hydrolase activity"/>
    <property type="evidence" value="ECO:0007669"/>
    <property type="project" value="UniProtKB-KW"/>
</dbReference>
<comment type="caution">
    <text evidence="1">The sequence shown here is derived from an EMBL/GenBank/DDBJ whole genome shotgun (WGS) entry which is preliminary data.</text>
</comment>
<evidence type="ECO:0000313" key="1">
    <source>
        <dbReference type="EMBL" id="MCU6796455.1"/>
    </source>
</evidence>
<name>A0ABT2UP73_9BACL</name>
<evidence type="ECO:0000313" key="2">
    <source>
        <dbReference type="Proteomes" id="UP001652445"/>
    </source>
</evidence>
<protein>
    <submittedName>
        <fullName evidence="1">SGNH/GDSL hydrolase family protein</fullName>
    </submittedName>
</protein>
<dbReference type="SUPFAM" id="SSF52266">
    <property type="entry name" value="SGNH hydrolase"/>
    <property type="match status" value="1"/>
</dbReference>
<organism evidence="1 2">
    <name type="scientific">Paenibacillus baimaensis</name>
    <dbReference type="NCBI Taxonomy" id="2982185"/>
    <lineage>
        <taxon>Bacteria</taxon>
        <taxon>Bacillati</taxon>
        <taxon>Bacillota</taxon>
        <taxon>Bacilli</taxon>
        <taxon>Bacillales</taxon>
        <taxon>Paenibacillaceae</taxon>
        <taxon>Paenibacillus</taxon>
    </lineage>
</organism>
<dbReference type="EMBL" id="JAOQIO010000103">
    <property type="protein sequence ID" value="MCU6796455.1"/>
    <property type="molecule type" value="Genomic_DNA"/>
</dbReference>